<proteinExistence type="predicted"/>
<protein>
    <submittedName>
        <fullName evidence="1">Uncharacterized protein</fullName>
    </submittedName>
</protein>
<dbReference type="AlphaFoldDB" id="A0A8T5GF54"/>
<accession>A0A8T5GF54</accession>
<evidence type="ECO:0000313" key="2">
    <source>
        <dbReference type="Proteomes" id="UP000722459"/>
    </source>
</evidence>
<dbReference type="Proteomes" id="UP000722459">
    <property type="component" value="Unassembled WGS sequence"/>
</dbReference>
<sequence length="126" mass="13911">MKRNLVIVVIVIIIILFILASISPMTDYNSGTACPYRTIRSDCLGIKFPSSALTLGGPSQVSCLGLISNTKCYINECPSSSKIRYEIPCDSVKGDFREVCMNNIDAFSQDTNSKYHCCNLVRNLCD</sequence>
<comment type="caution">
    <text evidence="1">The sequence shown here is derived from an EMBL/GenBank/DDBJ whole genome shotgun (WGS) entry which is preliminary data.</text>
</comment>
<reference evidence="1" key="1">
    <citation type="journal article" date="2021" name="ISME J.">
        <title>Mercury methylation by metabolically versatile and cosmopolitan marine bacteria.</title>
        <authorList>
            <person name="Lin H."/>
            <person name="Ascher D.B."/>
            <person name="Myung Y."/>
            <person name="Lamborg C.H."/>
            <person name="Hallam S.J."/>
            <person name="Gionfriddo C.M."/>
            <person name="Holt K.E."/>
            <person name="Moreau J.W."/>
        </authorList>
    </citation>
    <scope>NUCLEOTIDE SEQUENCE</scope>
    <source>
        <strain evidence="1">SI075_bin30</strain>
    </source>
</reference>
<dbReference type="EMBL" id="JABJNZ010000037">
    <property type="protein sequence ID" value="MBT4870460.1"/>
    <property type="molecule type" value="Genomic_DNA"/>
</dbReference>
<name>A0A8T5GF54_9ARCH</name>
<evidence type="ECO:0000313" key="1">
    <source>
        <dbReference type="EMBL" id="MBT4870460.1"/>
    </source>
</evidence>
<gene>
    <name evidence="1" type="ORF">HON47_02715</name>
</gene>
<organism evidence="1 2">
    <name type="scientific">Candidatus Iainarchaeum sp</name>
    <dbReference type="NCBI Taxonomy" id="3101447"/>
    <lineage>
        <taxon>Archaea</taxon>
        <taxon>Candidatus Iainarchaeota</taxon>
        <taxon>Candidatus Iainarchaeia</taxon>
        <taxon>Candidatus Iainarchaeales</taxon>
        <taxon>Candidatus Iainarchaeaceae</taxon>
        <taxon>Candidatus Iainarchaeum</taxon>
    </lineage>
</organism>